<sequence length="212" mass="23612">MDFKDVMTARRAINFFDTKADVPKDTLDALLETAARSPSSFNLQPWRVAVLRDPAQKAKLRALAWDQPKVTEAPVILLFLADREAWKMYSPSFERQFSYLMQSGAYTPEQRGEFAGATESLYGATPDKTLAFAVKNTAFFAMSFMYAAADAGYATHPMDGFDHDAVKAAFGVPDQFWIPLIMAVGRLRPGVAVAPPKWRFAAQDILFTLPET</sequence>
<gene>
    <name evidence="2" type="ORF">C3Y92_03150</name>
</gene>
<dbReference type="KEGG" id="dcb:C3Y92_03150"/>
<keyword evidence="3" id="KW-1185">Reference proteome</keyword>
<organism evidence="2 3">
    <name type="scientific">Solidesulfovibrio carbinolicus</name>
    <dbReference type="NCBI Taxonomy" id="296842"/>
    <lineage>
        <taxon>Bacteria</taxon>
        <taxon>Pseudomonadati</taxon>
        <taxon>Thermodesulfobacteriota</taxon>
        <taxon>Desulfovibrionia</taxon>
        <taxon>Desulfovibrionales</taxon>
        <taxon>Desulfovibrionaceae</taxon>
        <taxon>Solidesulfovibrio</taxon>
    </lineage>
</organism>
<evidence type="ECO:0000313" key="2">
    <source>
        <dbReference type="EMBL" id="QAZ66290.1"/>
    </source>
</evidence>
<dbReference type="GO" id="GO:0016491">
    <property type="term" value="F:oxidoreductase activity"/>
    <property type="evidence" value="ECO:0007669"/>
    <property type="project" value="InterPro"/>
</dbReference>
<dbReference type="InterPro" id="IPR029479">
    <property type="entry name" value="Nitroreductase"/>
</dbReference>
<evidence type="ECO:0000259" key="1">
    <source>
        <dbReference type="Pfam" id="PF00881"/>
    </source>
</evidence>
<protein>
    <submittedName>
        <fullName evidence="2">Nitroreductase family protein</fullName>
    </submittedName>
</protein>
<accession>A0A4P6HKA1</accession>
<proteinExistence type="predicted"/>
<evidence type="ECO:0000313" key="3">
    <source>
        <dbReference type="Proteomes" id="UP000293296"/>
    </source>
</evidence>
<dbReference type="Pfam" id="PF00881">
    <property type="entry name" value="Nitroreductase"/>
    <property type="match status" value="1"/>
</dbReference>
<dbReference type="InterPro" id="IPR050461">
    <property type="entry name" value="Nitroreductase_HadB/RutE"/>
</dbReference>
<dbReference type="CDD" id="cd02137">
    <property type="entry name" value="MhqN-like"/>
    <property type="match status" value="1"/>
</dbReference>
<dbReference type="EMBL" id="CP026538">
    <property type="protein sequence ID" value="QAZ66290.1"/>
    <property type="molecule type" value="Genomic_DNA"/>
</dbReference>
<dbReference type="RefSeq" id="WP_129349428.1">
    <property type="nucleotide sequence ID" value="NZ_CP026538.1"/>
</dbReference>
<dbReference type="PANTHER" id="PTHR43543:SF1">
    <property type="entry name" value="MALONIC SEMIALDEHYDE REDUCTASE RUTE-RELATED"/>
    <property type="match status" value="1"/>
</dbReference>
<dbReference type="InterPro" id="IPR000415">
    <property type="entry name" value="Nitroreductase-like"/>
</dbReference>
<dbReference type="OrthoDB" id="9809288at2"/>
<reference evidence="2 3" key="1">
    <citation type="submission" date="2018-02" db="EMBL/GenBank/DDBJ databases">
        <title>Genome sequence of Desulfovibrio carbinolicus DSM 3852.</title>
        <authorList>
            <person name="Wilbanks E."/>
            <person name="Skennerton C.T."/>
            <person name="Orphan V.J."/>
        </authorList>
    </citation>
    <scope>NUCLEOTIDE SEQUENCE [LARGE SCALE GENOMIC DNA]</scope>
    <source>
        <strain evidence="2 3">DSM 3852</strain>
    </source>
</reference>
<dbReference type="Proteomes" id="UP000293296">
    <property type="component" value="Chromosome"/>
</dbReference>
<dbReference type="AlphaFoldDB" id="A0A4P6HKA1"/>
<dbReference type="Gene3D" id="3.40.109.10">
    <property type="entry name" value="NADH Oxidase"/>
    <property type="match status" value="1"/>
</dbReference>
<dbReference type="PANTHER" id="PTHR43543">
    <property type="entry name" value="MALONIC SEMIALDEHYDE REDUCTASE RUTE-RELATED"/>
    <property type="match status" value="1"/>
</dbReference>
<feature type="domain" description="Nitroreductase" evidence="1">
    <location>
        <begin position="8"/>
        <end position="186"/>
    </location>
</feature>
<dbReference type="SUPFAM" id="SSF55469">
    <property type="entry name" value="FMN-dependent nitroreductase-like"/>
    <property type="match status" value="1"/>
</dbReference>
<name>A0A4P6HKA1_9BACT</name>